<dbReference type="AlphaFoldDB" id="A0A844CT54"/>
<sequence length="138" mass="15075">MKLPFKSSQALFEYCNKYFDAKIIKGLARPALVPSSGFMGIESHVTPTADGRFKLSLLVAGPPDGFFLISETLKRGSEPILHGDLVLWLPQKAPPLIGKGMVGKLTGDKRSSWFGLVVSKIAPEINEEGCFTEICKYS</sequence>
<reference evidence="1 2" key="1">
    <citation type="submission" date="2019-05" db="EMBL/GenBank/DDBJ databases">
        <title>Roseovarius bejariae sp. nov., a moderately halophylic bacterium isolated from a saline soil in Rambla Salada (Murcia).</title>
        <authorList>
            <person name="Castro D.J."/>
            <person name="Gomez-Altuve A."/>
            <person name="Reina J.C."/>
            <person name="Rodriguez M."/>
            <person name="Sampedro I."/>
            <person name="Llamas I."/>
            <person name="Martinez-Checa F."/>
        </authorList>
    </citation>
    <scope>NUCLEOTIDE SEQUENCE [LARGE SCALE GENOMIC DNA]</scope>
    <source>
        <strain evidence="1 2">A21</strain>
    </source>
</reference>
<comment type="caution">
    <text evidence="1">The sequence shown here is derived from an EMBL/GenBank/DDBJ whole genome shotgun (WGS) entry which is preliminary data.</text>
</comment>
<evidence type="ECO:0000313" key="1">
    <source>
        <dbReference type="EMBL" id="MRU15179.1"/>
    </source>
</evidence>
<proteinExistence type="predicted"/>
<dbReference type="Proteomes" id="UP000564704">
    <property type="component" value="Unassembled WGS sequence"/>
</dbReference>
<keyword evidence="2" id="KW-1185">Reference proteome</keyword>
<name>A0A844CT54_9RHOB</name>
<protein>
    <submittedName>
        <fullName evidence="1">Uncharacterized protein</fullName>
    </submittedName>
</protein>
<dbReference type="RefSeq" id="WP_154150250.1">
    <property type="nucleotide sequence ID" value="NZ_SZWE01000001.1"/>
</dbReference>
<dbReference type="EMBL" id="SZWE01000001">
    <property type="protein sequence ID" value="MRU15179.1"/>
    <property type="molecule type" value="Genomic_DNA"/>
</dbReference>
<gene>
    <name evidence="1" type="ORF">FDP25_07020</name>
</gene>
<accession>A0A844CT54</accession>
<organism evidence="1 2">
    <name type="scientific">Roseovarius bejariae</name>
    <dbReference type="NCBI Taxonomy" id="2576383"/>
    <lineage>
        <taxon>Bacteria</taxon>
        <taxon>Pseudomonadati</taxon>
        <taxon>Pseudomonadota</taxon>
        <taxon>Alphaproteobacteria</taxon>
        <taxon>Rhodobacterales</taxon>
        <taxon>Roseobacteraceae</taxon>
        <taxon>Roseovarius</taxon>
    </lineage>
</organism>
<evidence type="ECO:0000313" key="2">
    <source>
        <dbReference type="Proteomes" id="UP000564704"/>
    </source>
</evidence>